<evidence type="ECO:0000256" key="1">
    <source>
        <dbReference type="ARBA" id="ARBA00022729"/>
    </source>
</evidence>
<keyword evidence="6 7" id="KW-0413">Isomerase</keyword>
<evidence type="ECO:0000313" key="9">
    <source>
        <dbReference type="EMBL" id="SCZ58311.1"/>
    </source>
</evidence>
<dbReference type="Gene3D" id="3.10.50.40">
    <property type="match status" value="2"/>
</dbReference>
<evidence type="ECO:0000256" key="2">
    <source>
        <dbReference type="ARBA" id="ARBA00022737"/>
    </source>
</evidence>
<dbReference type="STRING" id="415747.SAMN03097708_01660"/>
<evidence type="ECO:0000256" key="6">
    <source>
        <dbReference type="ARBA" id="ARBA00023235"/>
    </source>
</evidence>
<evidence type="ECO:0000256" key="4">
    <source>
        <dbReference type="ARBA" id="ARBA00023110"/>
    </source>
</evidence>
<evidence type="ECO:0000313" key="10">
    <source>
        <dbReference type="Proteomes" id="UP000199648"/>
    </source>
</evidence>
<dbReference type="RefSeq" id="WP_217631935.1">
    <property type="nucleotide sequence ID" value="NZ_FMWD01000004.1"/>
</dbReference>
<dbReference type="InterPro" id="IPR027304">
    <property type="entry name" value="Trigger_fact/SurA_dom_sf"/>
</dbReference>
<comment type="catalytic activity">
    <reaction evidence="7">
        <text>[protein]-peptidylproline (omega=180) = [protein]-peptidylproline (omega=0)</text>
        <dbReference type="Rhea" id="RHEA:16237"/>
        <dbReference type="Rhea" id="RHEA-COMP:10747"/>
        <dbReference type="Rhea" id="RHEA-COMP:10748"/>
        <dbReference type="ChEBI" id="CHEBI:83833"/>
        <dbReference type="ChEBI" id="CHEBI:83834"/>
        <dbReference type="EC" id="5.2.1.8"/>
    </reaction>
</comment>
<dbReference type="PROSITE" id="PS50198">
    <property type="entry name" value="PPIC_PPIASE_2"/>
    <property type="match status" value="2"/>
</dbReference>
<dbReference type="Proteomes" id="UP000199648">
    <property type="component" value="Unassembled WGS sequence"/>
</dbReference>
<gene>
    <name evidence="7" type="primary">surA</name>
    <name evidence="9" type="ORF">SAMN03097708_01660</name>
</gene>
<accession>A0A1G5QAB1</accession>
<dbReference type="GO" id="GO:0050821">
    <property type="term" value="P:protein stabilization"/>
    <property type="evidence" value="ECO:0007669"/>
    <property type="project" value="InterPro"/>
</dbReference>
<feature type="signal peptide" evidence="7">
    <location>
        <begin position="1"/>
        <end position="25"/>
    </location>
</feature>
<dbReference type="PANTHER" id="PTHR47637">
    <property type="entry name" value="CHAPERONE SURA"/>
    <property type="match status" value="1"/>
</dbReference>
<comment type="function">
    <text evidence="7">Chaperone involved in the correct folding and assembly of outer membrane proteins. Recognizes specific patterns of aromatic residues and the orientation of their side chains, which are found more frequently in integral outer membrane proteins. May act in both early periplasmic and late outer membrane-associated steps of protein maturation.</text>
</comment>
<dbReference type="Gene3D" id="1.10.4030.10">
    <property type="entry name" value="Porin chaperone SurA, peptide-binding domain"/>
    <property type="match status" value="1"/>
</dbReference>
<dbReference type="PROSITE" id="PS01096">
    <property type="entry name" value="PPIC_PPIASE_1"/>
    <property type="match status" value="1"/>
</dbReference>
<name>A0A1G5QAB1_9GAMM</name>
<feature type="domain" description="PpiC" evidence="8">
    <location>
        <begin position="289"/>
        <end position="388"/>
    </location>
</feature>
<organism evidence="9 10">
    <name type="scientific">Thiohalomonas denitrificans</name>
    <dbReference type="NCBI Taxonomy" id="415747"/>
    <lineage>
        <taxon>Bacteria</taxon>
        <taxon>Pseudomonadati</taxon>
        <taxon>Pseudomonadota</taxon>
        <taxon>Gammaproteobacteria</taxon>
        <taxon>Thiohalomonadales</taxon>
        <taxon>Thiohalomonadaceae</taxon>
        <taxon>Thiohalomonas</taxon>
    </lineage>
</organism>
<dbReference type="InterPro" id="IPR000297">
    <property type="entry name" value="PPIase_PpiC"/>
</dbReference>
<dbReference type="PANTHER" id="PTHR47637:SF1">
    <property type="entry name" value="CHAPERONE SURA"/>
    <property type="match status" value="1"/>
</dbReference>
<proteinExistence type="inferred from homology"/>
<evidence type="ECO:0000259" key="8">
    <source>
        <dbReference type="PROSITE" id="PS50198"/>
    </source>
</evidence>
<keyword evidence="3 7" id="KW-0574">Periplasm</keyword>
<protein>
    <recommendedName>
        <fullName evidence="7">Chaperone SurA</fullName>
    </recommendedName>
    <alternativeName>
        <fullName evidence="7">Peptidyl-prolyl cis-trans isomerase SurA</fullName>
        <shortName evidence="7">PPIase SurA</shortName>
        <ecNumber evidence="7">5.2.1.8</ecNumber>
    </alternativeName>
    <alternativeName>
        <fullName evidence="7">Rotamase SurA</fullName>
    </alternativeName>
</protein>
<dbReference type="InterPro" id="IPR015391">
    <property type="entry name" value="SurA_N"/>
</dbReference>
<dbReference type="EMBL" id="FMWD01000004">
    <property type="protein sequence ID" value="SCZ58311.1"/>
    <property type="molecule type" value="Genomic_DNA"/>
</dbReference>
<feature type="chain" id="PRO_5011801641" description="Chaperone SurA" evidence="7">
    <location>
        <begin position="26"/>
        <end position="435"/>
    </location>
</feature>
<dbReference type="SUPFAM" id="SSF109998">
    <property type="entry name" value="Triger factor/SurA peptide-binding domain-like"/>
    <property type="match status" value="1"/>
</dbReference>
<dbReference type="GO" id="GO:0003755">
    <property type="term" value="F:peptidyl-prolyl cis-trans isomerase activity"/>
    <property type="evidence" value="ECO:0007669"/>
    <property type="project" value="UniProtKB-UniRule"/>
</dbReference>
<dbReference type="HAMAP" id="MF_01183">
    <property type="entry name" value="Chaperone_SurA"/>
    <property type="match status" value="1"/>
</dbReference>
<feature type="domain" description="PpiC" evidence="8">
    <location>
        <begin position="179"/>
        <end position="280"/>
    </location>
</feature>
<evidence type="ECO:0000256" key="7">
    <source>
        <dbReference type="HAMAP-Rule" id="MF_01183"/>
    </source>
</evidence>
<keyword evidence="1 7" id="KW-0732">Signal</keyword>
<comment type="subcellular location">
    <subcellularLocation>
        <location evidence="7">Periplasm</location>
    </subcellularLocation>
    <text evidence="7">Is capable of associating with the outer membrane.</text>
</comment>
<dbReference type="GO" id="GO:0042277">
    <property type="term" value="F:peptide binding"/>
    <property type="evidence" value="ECO:0007669"/>
    <property type="project" value="InterPro"/>
</dbReference>
<keyword evidence="2 7" id="KW-0677">Repeat</keyword>
<sequence precursor="true">MKTAIATLLTATLTALLLAASPASAAPRVVELDRIVAVANDNVVTLKELEQRMKTIKLQLEQSSRGELPPDDVLRPQVLERLIIERLQLDRALESGIRVEDEEVNRTISRIAADSNLSLQEFRDVLTQDGINFAGFREEIRNEMIITRLRSREVENRVQVSDAEVEHFLESRKGSDVKRVQYRLSHILIAVPEAASPEQVREGRKEAEAILAQARSGADFRELAIAHSDGRQALEGGDLGWRGREELPTLFADAVSGMETGEVADPIRSPSGFHLIRLEATRGQAEHLVQQSHARHILISTNELVSDENARTRLERLRERIQAGEDFAALARTHSDDKGSARSGGDLGWSNPGSFVPAFEQVLDGLSPGEISRPFKSDFGWHIVQLIERRDHDNTEAYNRNRAHQALRERKAEEELQSWLRRLRDEAYVDIRLEG</sequence>
<keyword evidence="10" id="KW-1185">Reference proteome</keyword>
<dbReference type="InterPro" id="IPR050280">
    <property type="entry name" value="OMP_Chaperone_SurA"/>
</dbReference>
<dbReference type="InterPro" id="IPR046357">
    <property type="entry name" value="PPIase_dom_sf"/>
</dbReference>
<dbReference type="SUPFAM" id="SSF54534">
    <property type="entry name" value="FKBP-like"/>
    <property type="match status" value="2"/>
</dbReference>
<dbReference type="InterPro" id="IPR023034">
    <property type="entry name" value="PPIase_SurA"/>
</dbReference>
<dbReference type="Pfam" id="PF00639">
    <property type="entry name" value="Rotamase"/>
    <property type="match status" value="2"/>
</dbReference>
<keyword evidence="4 7" id="KW-0697">Rotamase</keyword>
<dbReference type="AlphaFoldDB" id="A0A1G5QAB1"/>
<dbReference type="GO" id="GO:0030288">
    <property type="term" value="C:outer membrane-bounded periplasmic space"/>
    <property type="evidence" value="ECO:0007669"/>
    <property type="project" value="InterPro"/>
</dbReference>
<dbReference type="GO" id="GO:0043165">
    <property type="term" value="P:Gram-negative-bacterium-type cell outer membrane assembly"/>
    <property type="evidence" value="ECO:0007669"/>
    <property type="project" value="InterPro"/>
</dbReference>
<dbReference type="Pfam" id="PF09312">
    <property type="entry name" value="SurA_N"/>
    <property type="match status" value="1"/>
</dbReference>
<dbReference type="EC" id="5.2.1.8" evidence="7"/>
<evidence type="ECO:0000256" key="3">
    <source>
        <dbReference type="ARBA" id="ARBA00022764"/>
    </source>
</evidence>
<dbReference type="GO" id="GO:0006457">
    <property type="term" value="P:protein folding"/>
    <property type="evidence" value="ECO:0007669"/>
    <property type="project" value="UniProtKB-UniRule"/>
</dbReference>
<comment type="domain">
    <text evidence="7">The PPIase activity resides only in the second parvulin domain. The N-terminal region and the C-terminal tail are necessary and sufficient for the chaperone activity of SurA. The PPIase activity is dispensable for SurA to function as a chaperone. The N-terminal region and the C-terminal tail are also required for porin recognition.</text>
</comment>
<evidence type="ECO:0000256" key="5">
    <source>
        <dbReference type="ARBA" id="ARBA00023186"/>
    </source>
</evidence>
<keyword evidence="5 7" id="KW-0143">Chaperone</keyword>
<dbReference type="GO" id="GO:0051082">
    <property type="term" value="F:unfolded protein binding"/>
    <property type="evidence" value="ECO:0007669"/>
    <property type="project" value="UniProtKB-UniRule"/>
</dbReference>
<reference evidence="9 10" key="1">
    <citation type="submission" date="2016-10" db="EMBL/GenBank/DDBJ databases">
        <authorList>
            <person name="de Groot N.N."/>
        </authorList>
    </citation>
    <scope>NUCLEOTIDE SEQUENCE [LARGE SCALE GENOMIC DNA]</scope>
    <source>
        <strain evidence="9 10">HLD2</strain>
    </source>
</reference>
<dbReference type="InterPro" id="IPR023058">
    <property type="entry name" value="PPIase_PpiC_CS"/>
</dbReference>